<gene>
    <name evidence="2" type="ORF">CONCODRAFT_69226</name>
</gene>
<keyword evidence="3" id="KW-1185">Reference proteome</keyword>
<proteinExistence type="predicted"/>
<name>A0A137PB06_CONC2</name>
<evidence type="ECO:0000259" key="1">
    <source>
        <dbReference type="Pfam" id="PF00646"/>
    </source>
</evidence>
<feature type="domain" description="F-box" evidence="1">
    <location>
        <begin position="15"/>
        <end position="49"/>
    </location>
</feature>
<reference evidence="2 3" key="1">
    <citation type="journal article" date="2015" name="Genome Biol. Evol.">
        <title>Phylogenomic analyses indicate that early fungi evolved digesting cell walls of algal ancestors of land plants.</title>
        <authorList>
            <person name="Chang Y."/>
            <person name="Wang S."/>
            <person name="Sekimoto S."/>
            <person name="Aerts A.L."/>
            <person name="Choi C."/>
            <person name="Clum A."/>
            <person name="LaButti K.M."/>
            <person name="Lindquist E.A."/>
            <person name="Yee Ngan C."/>
            <person name="Ohm R.A."/>
            <person name="Salamov A.A."/>
            <person name="Grigoriev I.V."/>
            <person name="Spatafora J.W."/>
            <person name="Berbee M.L."/>
        </authorList>
    </citation>
    <scope>NUCLEOTIDE SEQUENCE [LARGE SCALE GENOMIC DNA]</scope>
    <source>
        <strain evidence="2 3">NRRL 28638</strain>
    </source>
</reference>
<dbReference type="InterPro" id="IPR001810">
    <property type="entry name" value="F-box_dom"/>
</dbReference>
<dbReference type="InterPro" id="IPR032675">
    <property type="entry name" value="LRR_dom_sf"/>
</dbReference>
<dbReference type="Proteomes" id="UP000070444">
    <property type="component" value="Unassembled WGS sequence"/>
</dbReference>
<organism evidence="2 3">
    <name type="scientific">Conidiobolus coronatus (strain ATCC 28846 / CBS 209.66 / NRRL 28638)</name>
    <name type="common">Delacroixia coronata</name>
    <dbReference type="NCBI Taxonomy" id="796925"/>
    <lineage>
        <taxon>Eukaryota</taxon>
        <taxon>Fungi</taxon>
        <taxon>Fungi incertae sedis</taxon>
        <taxon>Zoopagomycota</taxon>
        <taxon>Entomophthoromycotina</taxon>
        <taxon>Entomophthoromycetes</taxon>
        <taxon>Entomophthorales</taxon>
        <taxon>Ancylistaceae</taxon>
        <taxon>Conidiobolus</taxon>
    </lineage>
</organism>
<evidence type="ECO:0000313" key="3">
    <source>
        <dbReference type="Proteomes" id="UP000070444"/>
    </source>
</evidence>
<dbReference type="EMBL" id="KQ964458">
    <property type="protein sequence ID" value="KXN72179.1"/>
    <property type="molecule type" value="Genomic_DNA"/>
</dbReference>
<dbReference type="AlphaFoldDB" id="A0A137PB06"/>
<accession>A0A137PB06</accession>
<evidence type="ECO:0000313" key="2">
    <source>
        <dbReference type="EMBL" id="KXN72179.1"/>
    </source>
</evidence>
<dbReference type="Pfam" id="PF00646">
    <property type="entry name" value="F-box"/>
    <property type="match status" value="1"/>
</dbReference>
<sequence>MSKGGRIKSKNVVSWIDLPELVLCTLSQYFNRNDVIKLSKVCKSYRNHLLIQALRTITIPSFEDYAIFNIDIGLFNTENIYEFIINSLRNDFKGKYHLVKELIFKIDFPDNFSTEIFPLFPRITNLKILEYQEYSFNKLIDILSSSNCLDSIALKLRFPEFYILDDSVYYNFFYQLKSINLRVHRFMVDLELPFDVIDSNFSNLKSLSVVNQHMLTKLSGGLQSLKYVEFLGEYVFDKAILSTFFYNNSQIRKISISTGCFDKNVVNSILSLENLEHLELTSDMSFNDIDFSIMPENYSIKHITFKGICCKPDSISMIKLCRNLQTYEAVSMICIIKYTKVINTKFPDINTLILSKAINVTGVKSFLKTVTKFDRVMFRNGFKLSELYKDLFVLERFGWYLKQDYSKGTNEFTLVRKSN</sequence>
<dbReference type="Gene3D" id="3.80.10.10">
    <property type="entry name" value="Ribonuclease Inhibitor"/>
    <property type="match status" value="1"/>
</dbReference>
<protein>
    <recommendedName>
        <fullName evidence="1">F-box domain-containing protein</fullName>
    </recommendedName>
</protein>